<name>A0A4P7PVG8_9FLAO</name>
<proteinExistence type="predicted"/>
<dbReference type="Pfam" id="PF20009">
    <property type="entry name" value="GEVED"/>
    <property type="match status" value="1"/>
</dbReference>
<dbReference type="SMART" id="SM00060">
    <property type="entry name" value="FN3"/>
    <property type="match status" value="2"/>
</dbReference>
<evidence type="ECO:0000259" key="2">
    <source>
        <dbReference type="PROSITE" id="PS50853"/>
    </source>
</evidence>
<dbReference type="RefSeq" id="WP_136152879.1">
    <property type="nucleotide sequence ID" value="NZ_CP038810.1"/>
</dbReference>
<dbReference type="KEGG" id="fsn:GS03_02519"/>
<evidence type="ECO:0000256" key="1">
    <source>
        <dbReference type="SAM" id="SignalP"/>
    </source>
</evidence>
<evidence type="ECO:0000313" key="4">
    <source>
        <dbReference type="Proteomes" id="UP000296862"/>
    </source>
</evidence>
<feature type="domain" description="Fibronectin type-III" evidence="2">
    <location>
        <begin position="270"/>
        <end position="364"/>
    </location>
</feature>
<dbReference type="Proteomes" id="UP000296862">
    <property type="component" value="Chromosome"/>
</dbReference>
<sequence length="1851" mass="195379">MKKILLAASSKLSSFCQRALLLALFSFGLTTASYAQVASTYIFSEASGVTYNDFTGGAVVTGSTADFTALANTSYTLPFTFSYNSTAITDITIFENGFIVLGNTAVPASTTTLPISNAGGYTGAVACYGMNLAGVAASGCEIRYGFTGSAPNRVVTIQYKNVQRRPLSTQAGLMNMQILLYETSNNIEVVYKDQFTSTSASDVGAQVGLRGAANTDFNNRKMNGTDLIWPATAAGTVNTDVLNTQGINPGGGIVKGNLAGTRFRWVPCAAPTAITATLQPDNTTAIISWTAPSQPPSGGYDWEVRTSGNPGSASPCASGTTASTSVSVLNLVPNITYYFYVKSNCSSTWLPTNTHPSSLTITPACSLGTFPYTENFESAVTPLTSTCNTTTLPNCTTRIINSSNVDFVTRDGSLVTPNYGFTNKNLITSGNNAADVWFFTKGIPIPSAGSYRLSYKYGGTREQDFFKQKMKVAYGTTASVAGMTTVLVDHDDIKDSPLTNVINFTVGAAGTYYIGFNAYGDAAQGSVQLDDIALNVTTCFAPTALTSGQLASSTAVIAWTANASASTGYEYYVTPAVGAILTAGSFIPGQTYLIKTIGTTNYTLIGAASNLVGSYFTATGVGAGTGTAQHQIIPPATPSSSVDVTGTVSAGMTIANLSGLTPSTMYDFWVRSNCGGGDYSQWSVGATFTTKPLVTYCLPSGAGYTQDPRGIINVTIGSINNTTGIETNNYGNYSSLTTNVSQGSTPVVSITNGTTFTYDTMVWVDWNNDGDFSDAGETVYTGVMPAPNPSTINATFTAPVPVLDSDGNSTLGPHRMRIGGIDAPTFTGGALTPCRTGQYQAFEDYTLYVITAPPALTLSAATDTICEGLSTLTPVTITSTISDFQVYTWSPAAGVSGSIGAGYTFSPTATTTYTLTATQTSGNFSSNTATFIVTVNARPTPITVTPASATYCNGAAPQALVATGGVVTGVFNTVFEENFNDPTNTFTTVNNTTGGSNPAGAAWTLYASGVVNSSGQSFTSNDSSQYYLSDSDETGNGGVTRTELISPSFSLVGFVDASLSFWQQYDYLDSPAVVEISTNDGATWLATPLATYTSDQGSPNNFSNAILNLTPYVGMSNLKIRFRYVDADWDWEWAIDNVRVYGSGTSIVTWSPTTDLYTDAAGTIPYTGTAASTVYTKPTTNRTYTANSTSSFGCSRDSSPVVITYSAPTAGTASSNQNICSGIPADLTVAGYAGTVTKWQYCPNATFLPIGTVVDIPSSSSATLTSAQMGVLSADRYYRAVTTSGGCTANSTIVAITINKTIWDGSSWSAGEPNSSIAAEFQGDYVSSVNTPGLDGNLSACNVIVSSGADVLFDIGTLTVQNAVTVTSGFLTFEDNASLYQVQAVTNAPGVYSGGNSGNIISKRTAEPMYKFDYTYWSSPVSPQNLLAVSPASPQGWFLTYNPTTNAWQYVTPSTTTMEVGKGYLIRAPLNYPVSPALPLDYTASFSGVPNNGTFTTPIVGGAAQMNLIGNPYASALNAPDFINGNTNVSGTLYFWTHNTPLNPTTLQYASNDYAIYNLVGGTLPAPTTGAGTSDLTAPLGHIASGQGFFVKGLSNGTATFSNSMRRAGNNTQFYRTNTRQNNDTSLEKHRYWVDIANSQGAFKQVLVGYVETATNGIDRLFDGDMVDVGNAITLYTMVEDAKLSIQGRPLPFDVNETIPLGYKSTIDGTFTISLSHYDGLFTTQHVYIEDKVLNIIHDLRVSPYSFATLLGTFNDRFELRYTDTALGITNPVFNENSVIVYKNDQGLFIDSGAINMATVSIFDIRGRMLATQKQVNRTTTVFTTLPTTNQVLLVRIQSENGSIVTKKVVY</sequence>
<feature type="signal peptide" evidence="1">
    <location>
        <begin position="1"/>
        <end position="35"/>
    </location>
</feature>
<dbReference type="SUPFAM" id="SSF49265">
    <property type="entry name" value="Fibronectin type III"/>
    <property type="match status" value="2"/>
</dbReference>
<dbReference type="PROSITE" id="PS50853">
    <property type="entry name" value="FN3"/>
    <property type="match status" value="1"/>
</dbReference>
<feature type="chain" id="PRO_5020549031" description="Fibronectin type-III domain-containing protein" evidence="1">
    <location>
        <begin position="36"/>
        <end position="1851"/>
    </location>
</feature>
<dbReference type="InterPro" id="IPR036116">
    <property type="entry name" value="FN3_sf"/>
</dbReference>
<accession>A0A4P7PVG8</accession>
<dbReference type="Gene3D" id="2.60.120.260">
    <property type="entry name" value="Galactose-binding domain-like"/>
    <property type="match status" value="1"/>
</dbReference>
<dbReference type="NCBIfam" id="NF033708">
    <property type="entry name" value="T9SS_Cterm_ChiA"/>
    <property type="match status" value="1"/>
</dbReference>
<keyword evidence="4" id="KW-1185">Reference proteome</keyword>
<dbReference type="InterPro" id="IPR045474">
    <property type="entry name" value="GEVED"/>
</dbReference>
<dbReference type="InterPro" id="IPR013783">
    <property type="entry name" value="Ig-like_fold"/>
</dbReference>
<reference evidence="3 4" key="1">
    <citation type="submission" date="2019-04" db="EMBL/GenBank/DDBJ databases">
        <title>Flavobacterium sp. GS03.</title>
        <authorList>
            <person name="Kim H."/>
        </authorList>
    </citation>
    <scope>NUCLEOTIDE SEQUENCE [LARGE SCALE GENOMIC DNA]</scope>
    <source>
        <strain evidence="3 4">GS03</strain>
    </source>
</reference>
<dbReference type="OrthoDB" id="1652165at2"/>
<dbReference type="EMBL" id="CP038810">
    <property type="protein sequence ID" value="QBZ99007.1"/>
    <property type="molecule type" value="Genomic_DNA"/>
</dbReference>
<keyword evidence="1" id="KW-0732">Signal</keyword>
<dbReference type="CDD" id="cd00063">
    <property type="entry name" value="FN3"/>
    <property type="match status" value="1"/>
</dbReference>
<dbReference type="InterPro" id="IPR003961">
    <property type="entry name" value="FN3_dom"/>
</dbReference>
<evidence type="ECO:0000313" key="3">
    <source>
        <dbReference type="EMBL" id="QBZ99007.1"/>
    </source>
</evidence>
<organism evidence="3 4">
    <name type="scientific">Flavobacterium sangjuense</name>
    <dbReference type="NCBI Taxonomy" id="2518177"/>
    <lineage>
        <taxon>Bacteria</taxon>
        <taxon>Pseudomonadati</taxon>
        <taxon>Bacteroidota</taxon>
        <taxon>Flavobacteriia</taxon>
        <taxon>Flavobacteriales</taxon>
        <taxon>Flavobacteriaceae</taxon>
        <taxon>Flavobacterium</taxon>
    </lineage>
</organism>
<dbReference type="Gene3D" id="2.60.40.10">
    <property type="entry name" value="Immunoglobulins"/>
    <property type="match status" value="2"/>
</dbReference>
<gene>
    <name evidence="3" type="ORF">GS03_02519</name>
</gene>
<protein>
    <recommendedName>
        <fullName evidence="2">Fibronectin type-III domain-containing protein</fullName>
    </recommendedName>
</protein>